<dbReference type="PANTHER" id="PTHR24172:SF4">
    <property type="entry name" value="ANK_REP_REGION DOMAIN-CONTAINING PROTEIN"/>
    <property type="match status" value="1"/>
</dbReference>
<dbReference type="EnsemblMetazoa" id="XM_029489044.1">
    <property type="protein sequence ID" value="XP_029344904.1"/>
    <property type="gene ID" value="LOC100570395"/>
</dbReference>
<keyword evidence="4" id="KW-1185">Reference proteome</keyword>
<dbReference type="CDD" id="cd22958">
    <property type="entry name" value="DD_DPY30_SDC1-like"/>
    <property type="match status" value="1"/>
</dbReference>
<dbReference type="Gene3D" id="1.20.890.10">
    <property type="entry name" value="cAMP-dependent protein kinase regulatory subunit, dimerization-anchoring domain"/>
    <property type="match status" value="1"/>
</dbReference>
<dbReference type="InterPro" id="IPR036770">
    <property type="entry name" value="Ankyrin_rpt-contain_sf"/>
</dbReference>
<dbReference type="OrthoDB" id="432281at2759"/>
<dbReference type="InterPro" id="IPR007858">
    <property type="entry name" value="Dpy-30_motif"/>
</dbReference>
<keyword evidence="1" id="KW-0040">ANK repeat</keyword>
<feature type="repeat" description="ANK" evidence="1">
    <location>
        <begin position="369"/>
        <end position="404"/>
    </location>
</feature>
<feature type="compositionally biased region" description="Basic and acidic residues" evidence="2">
    <location>
        <begin position="550"/>
        <end position="569"/>
    </location>
</feature>
<proteinExistence type="predicted"/>
<dbReference type="SUPFAM" id="SSF48403">
    <property type="entry name" value="Ankyrin repeat"/>
    <property type="match status" value="1"/>
</dbReference>
<feature type="compositionally biased region" description="Polar residues" evidence="2">
    <location>
        <begin position="538"/>
        <end position="548"/>
    </location>
</feature>
<dbReference type="GeneID" id="100570395"/>
<dbReference type="Gene3D" id="1.25.40.20">
    <property type="entry name" value="Ankyrin repeat-containing domain"/>
    <property type="match status" value="5"/>
</dbReference>
<name>A0A8R2NSL6_ACYPI</name>
<dbReference type="PROSITE" id="PS50088">
    <property type="entry name" value="ANK_REPEAT"/>
    <property type="match status" value="2"/>
</dbReference>
<dbReference type="AlphaFoldDB" id="A0A8R2NSL6"/>
<dbReference type="PANTHER" id="PTHR24172">
    <property type="entry name" value="ANK_REP_REGION DOMAIN-CONTAINING PROTEIN"/>
    <property type="match status" value="1"/>
</dbReference>
<feature type="repeat" description="ANK" evidence="1">
    <location>
        <begin position="335"/>
        <end position="359"/>
    </location>
</feature>
<feature type="compositionally biased region" description="Basic and acidic residues" evidence="2">
    <location>
        <begin position="522"/>
        <end position="537"/>
    </location>
</feature>
<dbReference type="Proteomes" id="UP000007819">
    <property type="component" value="Chromosome A2"/>
</dbReference>
<dbReference type="Pfam" id="PF05186">
    <property type="entry name" value="Dpy-30"/>
    <property type="match status" value="1"/>
</dbReference>
<evidence type="ECO:0000256" key="1">
    <source>
        <dbReference type="PROSITE-ProRule" id="PRU00023"/>
    </source>
</evidence>
<reference evidence="4" key="1">
    <citation type="submission" date="2010-06" db="EMBL/GenBank/DDBJ databases">
        <authorList>
            <person name="Jiang H."/>
            <person name="Abraham K."/>
            <person name="Ali S."/>
            <person name="Alsbrooks S.L."/>
            <person name="Anim B.N."/>
            <person name="Anosike U.S."/>
            <person name="Attaway T."/>
            <person name="Bandaranaike D.P."/>
            <person name="Battles P.K."/>
            <person name="Bell S.N."/>
            <person name="Bell A.V."/>
            <person name="Beltran B."/>
            <person name="Bickham C."/>
            <person name="Bustamante Y."/>
            <person name="Caleb T."/>
            <person name="Canada A."/>
            <person name="Cardenas V."/>
            <person name="Carter K."/>
            <person name="Chacko J."/>
            <person name="Chandrabose M.N."/>
            <person name="Chavez D."/>
            <person name="Chavez A."/>
            <person name="Chen L."/>
            <person name="Chu H.-S."/>
            <person name="Claassen K.J."/>
            <person name="Cockrell R."/>
            <person name="Collins M."/>
            <person name="Cooper J.A."/>
            <person name="Cree A."/>
            <person name="Curry S.M."/>
            <person name="Da Y."/>
            <person name="Dao M.D."/>
            <person name="Das B."/>
            <person name="Davila M.-L."/>
            <person name="Davy-Carroll L."/>
            <person name="Denson S."/>
            <person name="Dinh H."/>
            <person name="Ebong V.E."/>
            <person name="Edwards J.R."/>
            <person name="Egan A."/>
            <person name="El-Daye J."/>
            <person name="Escobedo L."/>
            <person name="Fernandez S."/>
            <person name="Fernando P.R."/>
            <person name="Flagg N."/>
            <person name="Forbes L.D."/>
            <person name="Fowler R.G."/>
            <person name="Fu Q."/>
            <person name="Gabisi R.A."/>
            <person name="Ganer J."/>
            <person name="Garbino Pronczuk A."/>
            <person name="Garcia R.M."/>
            <person name="Garner T."/>
            <person name="Garrett T.E."/>
            <person name="Gonzalez D.A."/>
            <person name="Hamid H."/>
            <person name="Hawkins E.S."/>
            <person name="Hirani K."/>
            <person name="Hogues M.E."/>
            <person name="Hollins B."/>
            <person name="Hsiao C.-H."/>
            <person name="Jabil R."/>
            <person name="James M.L."/>
            <person name="Jhangiani S.N."/>
            <person name="Johnson B."/>
            <person name="Johnson Q."/>
            <person name="Joshi V."/>
            <person name="Kalu J.B."/>
            <person name="Kam C."/>
            <person name="Kashfia A."/>
            <person name="Keebler J."/>
            <person name="Kisamo H."/>
            <person name="Kovar C.L."/>
            <person name="Lago L.A."/>
            <person name="Lai C.-Y."/>
            <person name="Laidlaw J."/>
            <person name="Lara F."/>
            <person name="Le T.-K."/>
            <person name="Lee S.L."/>
            <person name="Legall F.H."/>
            <person name="Lemon S.J."/>
            <person name="Lewis L.R."/>
            <person name="Li B."/>
            <person name="Liu Y."/>
            <person name="Liu Y.-S."/>
            <person name="Lopez J."/>
            <person name="Lozado R.J."/>
            <person name="Lu J."/>
            <person name="Madu R.C."/>
            <person name="Maheshwari M."/>
            <person name="Maheshwari R."/>
            <person name="Malloy K."/>
            <person name="Martinez E."/>
            <person name="Mathew T."/>
            <person name="Mercado I.C."/>
            <person name="Mercado C."/>
            <person name="Meyer B."/>
            <person name="Montgomery K."/>
            <person name="Morgan M.B."/>
            <person name="Munidasa M."/>
            <person name="Nazareth L.V."/>
            <person name="Nelson J."/>
            <person name="Ng B.M."/>
            <person name="Nguyen N.B."/>
            <person name="Nguyen P.Q."/>
            <person name="Nguyen T."/>
            <person name="Obregon M."/>
            <person name="Okwuonu G.O."/>
            <person name="Onwere C.G."/>
            <person name="Orozco G."/>
            <person name="Parra A."/>
            <person name="Patel S."/>
            <person name="Patil S."/>
            <person name="Perez A."/>
            <person name="Perez Y."/>
            <person name="Pham C."/>
            <person name="Primus E.L."/>
            <person name="Pu L.-L."/>
            <person name="Puazo M."/>
            <person name="Qin X."/>
            <person name="Quiroz J.B."/>
            <person name="Reese J."/>
            <person name="Richards S."/>
            <person name="Rives C.M."/>
            <person name="Robberts R."/>
            <person name="Ruiz S.J."/>
            <person name="Ruiz M.J."/>
            <person name="Santibanez J."/>
            <person name="Schneider B.W."/>
            <person name="Sisson I."/>
            <person name="Smith M."/>
            <person name="Sodergren E."/>
            <person name="Song X.-Z."/>
            <person name="Song B.B."/>
            <person name="Summersgill H."/>
            <person name="Thelus R."/>
            <person name="Thornton R.D."/>
            <person name="Trejos Z.Y."/>
            <person name="Usmani K."/>
            <person name="Vattathil S."/>
            <person name="Villasana D."/>
            <person name="Walker D.L."/>
            <person name="Wang S."/>
            <person name="Wang K."/>
            <person name="White C.S."/>
            <person name="Williams A.C."/>
            <person name="Williamson J."/>
            <person name="Wilson K."/>
            <person name="Woghiren I.O."/>
            <person name="Woodworth J.R."/>
            <person name="Worley K.C."/>
            <person name="Wright R.A."/>
            <person name="Wu W."/>
            <person name="Young L."/>
            <person name="Zhang L."/>
            <person name="Zhang J."/>
            <person name="Zhu Y."/>
            <person name="Muzny D.M."/>
            <person name="Weinstock G."/>
            <person name="Gibbs R.A."/>
        </authorList>
    </citation>
    <scope>NUCLEOTIDE SEQUENCE [LARGE SCALE GENOMIC DNA]</scope>
    <source>
        <strain evidence="4">LSR1</strain>
    </source>
</reference>
<sequence length="1238" mass="142222">MKPHIQKRRKKIQKNDVFGLGPNMCYVNYNLPRALPMNQYQVKKLIKDGNVQSLEEKLLNGEGYKLIGHYSTNPKIKVFLQSVPIYIARMDMLQDSACKGNLRDMQLLLENGNTSRNIYKILPAKLVCSKDLNGVTILHKVVYYDYLDVVEWLVKNYPQTVHVKDKTLRIPLHYICSCSEVSRVWDLMLEAGADPNTLDINNKTPTYYLEYSENITLPNNYKSDDSDKEFKFYRLVDCIFLIPIEVPIKPSNIRIWIHECNIKQLSKVIWSGLGDKLLTETSKQTTVNKFLKAVPYIMGIIKEIHKAVIDDNLVLLKKLNRDPVPIEVLASKDKNGLTPLHKAVGLGRLSIVEYIINKNPKMVNIRDNDGRTPLHYVFISPSKHILPMYNMLVEAGANENLIDKNGRTPKSDGVKINDIPNDLLTVLPKAPRIASEFPASWDWNIFYEPVDKSVSKLKSKNMPTQESEIQTHLTTSRAIKNNSTNIDHTNNAEIINDVENIDNIKTTKYNVENINNIGNVDKSENKEEIDPKNRTKNDNSLNTKSEQFNIEDHIDNRENSKNSDPKNRDNNFISLYSQSELKDIDDVDNNGYKTNPDNRYENYISLYRTPAEFQDIGRTNNIVPKSNSLTLGEVRQALNNGLLENILPMDGPVYRVNSLDDINNIEYSDNDVLESAEMQERISSAQIIVKQGNLEQIADYILDGKYEKLVGIRSDIPEIQDFLDKTPFYANKIDQIHRYCAVGDLDELIQLLDRRKFCLARESRSGLGLTPLHTAVIYEQFDVFGYLMDKFPETLKLTDLQGWTAIDYINYMQDKTFVDQLLDAKSNLEDFQADYHTPPTFGKSDVTFDPDKIRKTLGYVSYVTETVDEENIDTDMDRSCNSSGKLLSVVMSASQFSAEDREYLIKAIGKPLTSGLKEIIKRRPSNPTLYLAEHLTNHYDDPQLDQESGVLQPRVQTQGIIDGDQPLVSENMFRPWDVFSNYQPEFKKISRDEFGMNMIHYAASRTHNRNAFFQLLQELDANIALRDEYYRTPRDIAMTSNIRENVKTIDKFVVHIIARGEYNKVINLLLEGYNHILDLNTDKDIFTLPLSRGHSHVSVILQSIPTFEEKRKRLHREIVLGAQSQVKEMLYERDDECVMLAMAKNERSRCSLHIAVLSQNEEILRLIAENFPATLFVLDNIERTALHYAMSVDQVETMSTILIGSGANRIAKDLKGRQCSYYFMNKLDIRKMLEEEDE</sequence>
<dbReference type="InterPro" id="IPR002110">
    <property type="entry name" value="Ankyrin_rpt"/>
</dbReference>
<evidence type="ECO:0000313" key="3">
    <source>
        <dbReference type="EnsemblMetazoa" id="XP_029344904.1"/>
    </source>
</evidence>
<organism evidence="3 4">
    <name type="scientific">Acyrthosiphon pisum</name>
    <name type="common">Pea aphid</name>
    <dbReference type="NCBI Taxonomy" id="7029"/>
    <lineage>
        <taxon>Eukaryota</taxon>
        <taxon>Metazoa</taxon>
        <taxon>Ecdysozoa</taxon>
        <taxon>Arthropoda</taxon>
        <taxon>Hexapoda</taxon>
        <taxon>Insecta</taxon>
        <taxon>Pterygota</taxon>
        <taxon>Neoptera</taxon>
        <taxon>Paraneoptera</taxon>
        <taxon>Hemiptera</taxon>
        <taxon>Sternorrhyncha</taxon>
        <taxon>Aphidomorpha</taxon>
        <taxon>Aphidoidea</taxon>
        <taxon>Aphididae</taxon>
        <taxon>Macrosiphini</taxon>
        <taxon>Acyrthosiphon</taxon>
    </lineage>
</organism>
<dbReference type="RefSeq" id="XP_029344904.1">
    <property type="nucleotide sequence ID" value="XM_029489044.1"/>
</dbReference>
<dbReference type="PROSITE" id="PS50297">
    <property type="entry name" value="ANK_REP_REGION"/>
    <property type="match status" value="2"/>
</dbReference>
<accession>A0A8R2NSL6</accession>
<dbReference type="SMART" id="SM00248">
    <property type="entry name" value="ANK"/>
    <property type="match status" value="9"/>
</dbReference>
<dbReference type="Pfam" id="PF12796">
    <property type="entry name" value="Ank_2"/>
    <property type="match status" value="1"/>
</dbReference>
<dbReference type="KEGG" id="api:100570395"/>
<reference evidence="3" key="2">
    <citation type="submission" date="2022-06" db="UniProtKB">
        <authorList>
            <consortium name="EnsemblMetazoa"/>
        </authorList>
    </citation>
    <scope>IDENTIFICATION</scope>
</reference>
<evidence type="ECO:0000256" key="2">
    <source>
        <dbReference type="SAM" id="MobiDB-lite"/>
    </source>
</evidence>
<evidence type="ECO:0000313" key="4">
    <source>
        <dbReference type="Proteomes" id="UP000007819"/>
    </source>
</evidence>
<feature type="region of interest" description="Disordered" evidence="2">
    <location>
        <begin position="522"/>
        <end position="571"/>
    </location>
</feature>
<protein>
    <submittedName>
        <fullName evidence="3">Uncharacterized protein</fullName>
    </submittedName>
</protein>